<feature type="compositionally biased region" description="Low complexity" evidence="2">
    <location>
        <begin position="156"/>
        <end position="171"/>
    </location>
</feature>
<dbReference type="Proteomes" id="UP000038009">
    <property type="component" value="Unassembled WGS sequence"/>
</dbReference>
<organism evidence="3 4">
    <name type="scientific">Leptomonas seymouri</name>
    <dbReference type="NCBI Taxonomy" id="5684"/>
    <lineage>
        <taxon>Eukaryota</taxon>
        <taxon>Discoba</taxon>
        <taxon>Euglenozoa</taxon>
        <taxon>Kinetoplastea</taxon>
        <taxon>Metakinetoplastina</taxon>
        <taxon>Trypanosomatida</taxon>
        <taxon>Trypanosomatidae</taxon>
        <taxon>Leishmaniinae</taxon>
        <taxon>Leptomonas</taxon>
    </lineage>
</organism>
<feature type="compositionally biased region" description="Basic and acidic residues" evidence="2">
    <location>
        <begin position="1271"/>
        <end position="1284"/>
    </location>
</feature>
<feature type="coiled-coil region" evidence="1">
    <location>
        <begin position="1128"/>
        <end position="1155"/>
    </location>
</feature>
<evidence type="ECO:0000313" key="4">
    <source>
        <dbReference type="Proteomes" id="UP000038009"/>
    </source>
</evidence>
<proteinExistence type="predicted"/>
<keyword evidence="4" id="KW-1185">Reference proteome</keyword>
<protein>
    <submittedName>
        <fullName evidence="3">Uncharacterized protein</fullName>
    </submittedName>
</protein>
<evidence type="ECO:0000256" key="2">
    <source>
        <dbReference type="SAM" id="MobiDB-lite"/>
    </source>
</evidence>
<reference evidence="3 4" key="1">
    <citation type="journal article" date="2015" name="PLoS Pathog.">
        <title>Leptomonas seymouri: Adaptations to the Dixenous Life Cycle Analyzed by Genome Sequencing, Transcriptome Profiling and Co-infection with Leishmania donovani.</title>
        <authorList>
            <person name="Kraeva N."/>
            <person name="Butenko A."/>
            <person name="Hlavacova J."/>
            <person name="Kostygov A."/>
            <person name="Myskova J."/>
            <person name="Grybchuk D."/>
            <person name="Lestinova T."/>
            <person name="Votypka J."/>
            <person name="Volf P."/>
            <person name="Opperdoes F."/>
            <person name="Flegontov P."/>
            <person name="Lukes J."/>
            <person name="Yurchenko V."/>
        </authorList>
    </citation>
    <scope>NUCLEOTIDE SEQUENCE [LARGE SCALE GENOMIC DNA]</scope>
    <source>
        <strain evidence="3 4">ATCC 30220</strain>
    </source>
</reference>
<feature type="region of interest" description="Disordered" evidence="2">
    <location>
        <begin position="652"/>
        <end position="703"/>
    </location>
</feature>
<feature type="compositionally biased region" description="Low complexity" evidence="2">
    <location>
        <begin position="1082"/>
        <end position="1092"/>
    </location>
</feature>
<feature type="compositionally biased region" description="Basic and acidic residues" evidence="2">
    <location>
        <begin position="380"/>
        <end position="389"/>
    </location>
</feature>
<feature type="compositionally biased region" description="Polar residues" evidence="2">
    <location>
        <begin position="172"/>
        <end position="197"/>
    </location>
</feature>
<feature type="compositionally biased region" description="Basic residues" evidence="2">
    <location>
        <begin position="399"/>
        <end position="408"/>
    </location>
</feature>
<dbReference type="VEuPathDB" id="TriTrypDB:Lsey_0167_0040"/>
<feature type="region of interest" description="Disordered" evidence="2">
    <location>
        <begin position="1053"/>
        <end position="1115"/>
    </location>
</feature>
<accession>A0A0N1PB44</accession>
<evidence type="ECO:0000256" key="1">
    <source>
        <dbReference type="SAM" id="Coils"/>
    </source>
</evidence>
<feature type="compositionally biased region" description="Polar residues" evidence="2">
    <location>
        <begin position="83"/>
        <end position="94"/>
    </location>
</feature>
<feature type="compositionally biased region" description="Acidic residues" evidence="2">
    <location>
        <begin position="414"/>
        <end position="423"/>
    </location>
</feature>
<evidence type="ECO:0000313" key="3">
    <source>
        <dbReference type="EMBL" id="KPI85770.1"/>
    </source>
</evidence>
<keyword evidence="1" id="KW-0175">Coiled coil</keyword>
<feature type="compositionally biased region" description="Polar residues" evidence="2">
    <location>
        <begin position="1"/>
        <end position="10"/>
    </location>
</feature>
<feature type="compositionally biased region" description="Basic residues" evidence="2">
    <location>
        <begin position="856"/>
        <end position="868"/>
    </location>
</feature>
<dbReference type="OMA" id="IRAMMTQ"/>
<feature type="compositionally biased region" description="Basic and acidic residues" evidence="2">
    <location>
        <begin position="898"/>
        <end position="908"/>
    </location>
</feature>
<feature type="region of interest" description="Disordered" evidence="2">
    <location>
        <begin position="1258"/>
        <end position="1302"/>
    </location>
</feature>
<feature type="compositionally biased region" description="Basic and acidic residues" evidence="2">
    <location>
        <begin position="258"/>
        <end position="267"/>
    </location>
</feature>
<dbReference type="EMBL" id="LJSK01000167">
    <property type="protein sequence ID" value="KPI85770.1"/>
    <property type="molecule type" value="Genomic_DNA"/>
</dbReference>
<feature type="compositionally biased region" description="Low complexity" evidence="2">
    <location>
        <begin position="95"/>
        <end position="104"/>
    </location>
</feature>
<feature type="compositionally biased region" description="Basic and acidic residues" evidence="2">
    <location>
        <begin position="506"/>
        <end position="521"/>
    </location>
</feature>
<sequence length="1363" mass="150993">MFSKVKSSIQKAGKEVKGGFEKAGNSIKKSVEGANRSLVESRSRHSSVEKKGDRKASTATGLDGTPEKAHAAAASTKKPEQASAASTPVSTQEAPPSVSLPPSVHSDKLSTLSLRKQAAPAEAPAVPRSRARTPNPSPPPLIETPKRAGDETLLGTPPATAATPEAFEAPPKNSSTPSVTSGNSLHFSDTDEMQTPGSIRFTEEPGSALRKLSSPRAKGSKGSSVVPVEEVAGNGNDDKAADLTAESSLDLAVEEDDVQSKEEHFGEKPTPATVGTNGADKTRQHATEAREEVSPPGRKHVTAAPGSRASPSTAAATTPAAAPSEVVTVTAAKEKSDKCQKIAPLRTRVSGTNSRSAAKGPAPKSLSSRGGGRSKAGVHFADDGLEHPPVKVVDGGWGSRKRLGRKGVRPVDFEDRDNESDGEEAARAASSSHSRNPSSSNSEGDEVESVDAPREKVHAQRWRRGFRLSPADEGRASNGVNARGKARRPAGEVHPAMDGAASLAASREKSRGSRPRNEERLHVYAGSSAGARELPQTRNASRASLQHDRYNEFSKHGEDCRRHRGIRETLSSAYLSPVRTLGSAHSFPVHDLDGSAIVGECLRDTQGYLPRSVRHRTSPRSWRSDNCDGETLQRRSVVQSTYQHDYPNWRRYREEGSGDDDDAVLASSGCPSSRYEQDAQRSSLGRARQSSPRRAPARLSSSQRLSFYDEDDALAAEAVAEPERFRAHSAARCHSRSGRPQDGYGSGGEEVVPRGAGSSRSLSSIHSVEGDDWHDRRRHRRAYDVVGRRPSESSGDYATSHYALNRGSERKATPLSSCRHRYDAPHLRSPPRRSTSLHRLTDDRADPDYYFSDTPRRRRDGGSRRSRSRGSTFASSPPRSPLWAQRSAFGRPTLEVSRCLDRPQRERGGPTTDPSPLRSYRAATARRVHDTRVTRDSSTRRVSRIRPDSVLSEEEILDEVEWKLDVLGHQIVEEDQHRERAMMSSPFERLYHLNNRRDRDERRQKVFQLNRLERIRDRIVSGSLQEDILRREERLRKQEEMLMSADGVFSRLYQSNSSRRSRTGQSTVDESSRPSTPHQSTAAKGAIAADAASPNATRVSKASSRLSSATRRTLSSAQRVAMCDRLYGGALEEKNKKEERTRQSAEERRQREVEELLVARLVAQLQLQHAHLHPRDKKPPLGLDELQQEARRELEKMRDEDPKGYKDKLLRGRVLSTKEQGLLSNRLWIHGYVPKEKLEARKARDELRGCTFHPEVNDYAPFNGTKTKRVKERDGKQSEEEKQQRSSSSEAAHHVRREETDRCKELYRKGMKAKAREAELRNERDREARMRILRGRMANDHHFRRRVELDPSLADRFLKSLVV</sequence>
<feature type="compositionally biased region" description="Basic and acidic residues" evidence="2">
    <location>
        <begin position="1291"/>
        <end position="1302"/>
    </location>
</feature>
<name>A0A0N1PB44_LEPSE</name>
<feature type="compositionally biased region" description="Low complexity" evidence="2">
    <location>
        <begin position="686"/>
        <end position="703"/>
    </location>
</feature>
<feature type="compositionally biased region" description="Basic and acidic residues" evidence="2">
    <location>
        <begin position="782"/>
        <end position="791"/>
    </location>
</feature>
<feature type="compositionally biased region" description="Basic residues" evidence="2">
    <location>
        <begin position="727"/>
        <end position="737"/>
    </location>
</feature>
<feature type="region of interest" description="Disordered" evidence="2">
    <location>
        <begin position="727"/>
        <end position="935"/>
    </location>
</feature>
<feature type="compositionally biased region" description="Basic and acidic residues" evidence="2">
    <location>
        <begin position="39"/>
        <end position="56"/>
    </location>
</feature>
<comment type="caution">
    <text evidence="3">The sequence shown here is derived from an EMBL/GenBank/DDBJ whole genome shotgun (WGS) entry which is preliminary data.</text>
</comment>
<gene>
    <name evidence="3" type="ORF">ABL78_5161</name>
</gene>
<feature type="compositionally biased region" description="Low complexity" evidence="2">
    <location>
        <begin position="1102"/>
        <end position="1115"/>
    </location>
</feature>
<feature type="compositionally biased region" description="Basic and acidic residues" evidence="2">
    <location>
        <begin position="280"/>
        <end position="293"/>
    </location>
</feature>
<feature type="compositionally biased region" description="Polar residues" evidence="2">
    <location>
        <begin position="1053"/>
        <end position="1081"/>
    </location>
</feature>
<feature type="compositionally biased region" description="Low complexity" evidence="2">
    <location>
        <begin position="302"/>
        <end position="331"/>
    </location>
</feature>
<feature type="region of interest" description="Disordered" evidence="2">
    <location>
        <begin position="1"/>
        <end position="521"/>
    </location>
</feature>
<feature type="compositionally biased region" description="Low complexity" evidence="2">
    <location>
        <begin position="427"/>
        <end position="442"/>
    </location>
</feature>
<dbReference type="OrthoDB" id="245575at2759"/>